<gene>
    <name evidence="1" type="ORF">UFOPK3204_01186</name>
</gene>
<protein>
    <submittedName>
        <fullName evidence="1">Unannotated protein</fullName>
    </submittedName>
</protein>
<evidence type="ECO:0000313" key="1">
    <source>
        <dbReference type="EMBL" id="CAB4833035.1"/>
    </source>
</evidence>
<accession>A0A6J7AJP3</accession>
<dbReference type="AlphaFoldDB" id="A0A6J7AJP3"/>
<dbReference type="EMBL" id="CAFABK010000056">
    <property type="protein sequence ID" value="CAB4833035.1"/>
    <property type="molecule type" value="Genomic_DNA"/>
</dbReference>
<sequence length="99" mass="9801">MSACITTTNSGAIPKVSATICGIACTVDPDPISTPAATSVALPSAFRLIVAADGPTKTNQVPTASPRPSAHPAGAAGGVLGRIAMIVSKSSLWMLPSKT</sequence>
<proteinExistence type="predicted"/>
<name>A0A6J7AJP3_9ZZZZ</name>
<organism evidence="1">
    <name type="scientific">freshwater metagenome</name>
    <dbReference type="NCBI Taxonomy" id="449393"/>
    <lineage>
        <taxon>unclassified sequences</taxon>
        <taxon>metagenomes</taxon>
        <taxon>ecological metagenomes</taxon>
    </lineage>
</organism>
<reference evidence="1" key="1">
    <citation type="submission" date="2020-05" db="EMBL/GenBank/DDBJ databases">
        <authorList>
            <person name="Chiriac C."/>
            <person name="Salcher M."/>
            <person name="Ghai R."/>
            <person name="Kavagutti S V."/>
        </authorList>
    </citation>
    <scope>NUCLEOTIDE SEQUENCE</scope>
</reference>